<dbReference type="Proteomes" id="UP000050489">
    <property type="component" value="Unassembled WGS sequence"/>
</dbReference>
<reference evidence="7 10" key="3">
    <citation type="submission" date="2018-05" db="EMBL/GenBank/DDBJ databases">
        <title>Klebsiella quasipneumonaiae provides a window into carbapenemase gene transfer, plasmid rearrangements and nosocomial acquisition from the hospital environment.</title>
        <authorList>
            <person name="Mathers A.J."/>
            <person name="Vegesana K."/>
            <person name="Stoesser N."/>
            <person name="Crook D."/>
            <person name="Vaughan A."/>
            <person name="Barry K."/>
            <person name="Parikh H."/>
            <person name="Sebra R."/>
            <person name="Kotay S."/>
            <person name="Walker A.S."/>
            <person name="Sheppard A.E."/>
        </authorList>
    </citation>
    <scope>NUCLEOTIDE SEQUENCE [LARGE SCALE GENOMIC DNA]</scope>
    <source>
        <strain evidence="7 10">CAV1761</strain>
    </source>
</reference>
<evidence type="ECO:0000256" key="2">
    <source>
        <dbReference type="ARBA" id="ARBA00022491"/>
    </source>
</evidence>
<evidence type="ECO:0000313" key="7">
    <source>
        <dbReference type="EMBL" id="AWL68074.1"/>
    </source>
</evidence>
<evidence type="ECO:0000256" key="5">
    <source>
        <dbReference type="ARBA" id="ARBA00023163"/>
    </source>
</evidence>
<dbReference type="EMBL" id="LJEX02000103">
    <property type="protein sequence ID" value="OCO83658.1"/>
    <property type="molecule type" value="Genomic_DNA"/>
</dbReference>
<dbReference type="Pfam" id="PF00126">
    <property type="entry name" value="HTH_1"/>
    <property type="match status" value="1"/>
</dbReference>
<protein>
    <submittedName>
        <fullName evidence="8">LysR family transcriptional regulator</fullName>
    </submittedName>
</protein>
<name>A0A5P6GRW5_SERMA</name>
<dbReference type="PANTHER" id="PTHR30537">
    <property type="entry name" value="HTH-TYPE TRANSCRIPTIONAL REGULATOR"/>
    <property type="match status" value="1"/>
</dbReference>
<accession>A0A5P6GRW5</accession>
<dbReference type="Gene3D" id="3.40.190.290">
    <property type="match status" value="1"/>
</dbReference>
<reference evidence="9" key="1">
    <citation type="submission" date="2016-04" db="EMBL/GenBank/DDBJ databases">
        <authorList>
            <person name="Osei Sekyere J."/>
            <person name="Sivertsen A."/>
            <person name="Pedersen A.T."/>
            <person name="Sundsfjord A."/>
        </authorList>
    </citation>
    <scope>NUCLEOTIDE SEQUENCE [LARGE SCALE GENOMIC DNA]</scope>
    <source>
        <strain evidence="9">945174350</strain>
    </source>
</reference>
<proteinExistence type="inferred from homology"/>
<evidence type="ECO:0000313" key="9">
    <source>
        <dbReference type="Proteomes" id="UP000050489"/>
    </source>
</evidence>
<keyword evidence="4" id="KW-0238">DNA-binding</keyword>
<evidence type="ECO:0000259" key="6">
    <source>
        <dbReference type="PROSITE" id="PS50931"/>
    </source>
</evidence>
<dbReference type="PROSITE" id="PS50931">
    <property type="entry name" value="HTH_LYSR"/>
    <property type="match status" value="1"/>
</dbReference>
<dbReference type="Gene3D" id="1.10.10.10">
    <property type="entry name" value="Winged helix-like DNA-binding domain superfamily/Winged helix DNA-binding domain"/>
    <property type="match status" value="1"/>
</dbReference>
<dbReference type="InterPro" id="IPR005119">
    <property type="entry name" value="LysR_subst-bd"/>
</dbReference>
<comment type="similarity">
    <text evidence="1">Belongs to the LysR transcriptional regulatory family.</text>
</comment>
<dbReference type="SUPFAM" id="SSF46785">
    <property type="entry name" value="Winged helix' DNA-binding domain"/>
    <property type="match status" value="1"/>
</dbReference>
<evidence type="ECO:0000256" key="3">
    <source>
        <dbReference type="ARBA" id="ARBA00023015"/>
    </source>
</evidence>
<dbReference type="Pfam" id="PF03466">
    <property type="entry name" value="LysR_substrate"/>
    <property type="match status" value="1"/>
</dbReference>
<evidence type="ECO:0000313" key="8">
    <source>
        <dbReference type="EMBL" id="OCO83658.1"/>
    </source>
</evidence>
<dbReference type="FunFam" id="1.10.10.10:FF:000001">
    <property type="entry name" value="LysR family transcriptional regulator"/>
    <property type="match status" value="1"/>
</dbReference>
<dbReference type="EMBL" id="CP029449">
    <property type="protein sequence ID" value="AWL68074.1"/>
    <property type="molecule type" value="Genomic_DNA"/>
</dbReference>
<reference evidence="8" key="2">
    <citation type="journal article" date="2017" name="PLoS ONE">
        <title>Genomic and phenotypic characterisation of fluoroquinolone resistance mechanisms in Enterobacteriaceae in Durban, South Africa.</title>
        <authorList>
            <person name="Osei Sekyere J."/>
            <person name="Amoako D.G."/>
        </authorList>
    </citation>
    <scope>NUCLEOTIDE SEQUENCE</scope>
    <source>
        <strain evidence="8">945174350</strain>
    </source>
</reference>
<dbReference type="Proteomes" id="UP000245399">
    <property type="component" value="Chromosome"/>
</dbReference>
<evidence type="ECO:0000313" key="10">
    <source>
        <dbReference type="Proteomes" id="UP000245399"/>
    </source>
</evidence>
<dbReference type="RefSeq" id="WP_047728809.1">
    <property type="nucleotide sequence ID" value="NZ_CADDTT010000017.1"/>
</dbReference>
<feature type="domain" description="HTH lysR-type" evidence="6">
    <location>
        <begin position="6"/>
        <end position="63"/>
    </location>
</feature>
<dbReference type="PANTHER" id="PTHR30537:SF31">
    <property type="entry name" value="TRANSCRIPTIONAL REGULATOR, LYSR FAMILY"/>
    <property type="match status" value="1"/>
</dbReference>
<dbReference type="GO" id="GO:0003700">
    <property type="term" value="F:DNA-binding transcription factor activity"/>
    <property type="evidence" value="ECO:0007669"/>
    <property type="project" value="InterPro"/>
</dbReference>
<keyword evidence="5" id="KW-0804">Transcription</keyword>
<organism evidence="8 9">
    <name type="scientific">Serratia marcescens</name>
    <dbReference type="NCBI Taxonomy" id="615"/>
    <lineage>
        <taxon>Bacteria</taxon>
        <taxon>Pseudomonadati</taxon>
        <taxon>Pseudomonadota</taxon>
        <taxon>Gammaproteobacteria</taxon>
        <taxon>Enterobacterales</taxon>
        <taxon>Yersiniaceae</taxon>
        <taxon>Serratia</taxon>
    </lineage>
</organism>
<keyword evidence="2" id="KW-0678">Repressor</keyword>
<dbReference type="GO" id="GO:0006351">
    <property type="term" value="P:DNA-templated transcription"/>
    <property type="evidence" value="ECO:0007669"/>
    <property type="project" value="TreeGrafter"/>
</dbReference>
<dbReference type="GO" id="GO:0043565">
    <property type="term" value="F:sequence-specific DNA binding"/>
    <property type="evidence" value="ECO:0007669"/>
    <property type="project" value="TreeGrafter"/>
</dbReference>
<dbReference type="InterPro" id="IPR036390">
    <property type="entry name" value="WH_DNA-bd_sf"/>
</dbReference>
<dbReference type="SUPFAM" id="SSF53850">
    <property type="entry name" value="Periplasmic binding protein-like II"/>
    <property type="match status" value="1"/>
</dbReference>
<evidence type="ECO:0000256" key="4">
    <source>
        <dbReference type="ARBA" id="ARBA00023125"/>
    </source>
</evidence>
<keyword evidence="3" id="KW-0805">Transcription regulation</keyword>
<dbReference type="InterPro" id="IPR000847">
    <property type="entry name" value="LysR_HTH_N"/>
</dbReference>
<gene>
    <name evidence="8" type="ORF">AN695_0203655</name>
    <name evidence="7" type="ORF">DKC05_10520</name>
</gene>
<evidence type="ECO:0000256" key="1">
    <source>
        <dbReference type="ARBA" id="ARBA00009437"/>
    </source>
</evidence>
<dbReference type="AlphaFoldDB" id="A0A5P6GRW5"/>
<sequence>MSVFPLDLNAMYFFTQVVEHKGFTAAGKALGIPTSRLSRQVAQLERQLNLRLLQRTSRRLQLTDVGHEVYQHCVAMMQQAHQAQQAALRTLAEPNGTVRFSVSPLLADEVIASILPTFMARFPRVNVETHVTARRVDLLEEGLDFTLRGLGIANEAAGLIQRRLGTAKWLLAASPVWLARHGAPATPQQLSDMPCLLYPPQQGAPGWRLYGPENAVINVPFSPRLSSDNLQVILHAALDGQGICGIPYYACRQALARGDLQEVLSGWHPQNGELVLLYPSRRGVPPAVKALIEFFCREIPPLLDDR</sequence>
<dbReference type="InterPro" id="IPR058163">
    <property type="entry name" value="LysR-type_TF_proteobact-type"/>
</dbReference>
<dbReference type="InterPro" id="IPR036388">
    <property type="entry name" value="WH-like_DNA-bd_sf"/>
</dbReference>